<evidence type="ECO:0000313" key="2">
    <source>
        <dbReference type="Proteomes" id="UP000886748"/>
    </source>
</evidence>
<name>A0A9D1MYI1_9CLOT</name>
<dbReference type="AlphaFoldDB" id="A0A9D1MYI1"/>
<proteinExistence type="predicted"/>
<evidence type="ECO:0000313" key="1">
    <source>
        <dbReference type="EMBL" id="HIU91519.1"/>
    </source>
</evidence>
<comment type="caution">
    <text evidence="1">The sequence shown here is derived from an EMBL/GenBank/DDBJ whole genome shotgun (WGS) entry which is preliminary data.</text>
</comment>
<sequence length="195" mass="22507">MINNMRPISFGTKFGNDVKEKLLLAQSNGLLKEEHLTVLEDLSNDGSDSFLKLKEDNWSVSHLYVDSPVIIKAKDIVETAANNTPVDDKHYRKTLKSLKNELENDKKNMALFDEGIVVDEITGTNWMRRYHSTKFDMAAFLKCFTKKTNLSKLITKKENAVNKKMTEHISDIARLNGEYYKNKSSFEERLHKLFD</sequence>
<reference evidence="1" key="1">
    <citation type="submission" date="2020-10" db="EMBL/GenBank/DDBJ databases">
        <authorList>
            <person name="Gilroy R."/>
        </authorList>
    </citation>
    <scope>NUCLEOTIDE SEQUENCE</scope>
    <source>
        <strain evidence="1">CHK154-7741</strain>
    </source>
</reference>
<dbReference type="Proteomes" id="UP000886748">
    <property type="component" value="Unassembled WGS sequence"/>
</dbReference>
<dbReference type="EMBL" id="DVOD01000002">
    <property type="protein sequence ID" value="HIU91519.1"/>
    <property type="molecule type" value="Genomic_DNA"/>
</dbReference>
<protein>
    <submittedName>
        <fullName evidence="1">Uncharacterized protein</fullName>
    </submittedName>
</protein>
<organism evidence="1 2">
    <name type="scientific">Candidatus Limenecus avicola</name>
    <dbReference type="NCBI Taxonomy" id="2840847"/>
    <lineage>
        <taxon>Bacteria</taxon>
        <taxon>Bacillati</taxon>
        <taxon>Bacillota</taxon>
        <taxon>Clostridia</taxon>
        <taxon>Eubacteriales</taxon>
        <taxon>Clostridiaceae</taxon>
        <taxon>Clostridiaceae incertae sedis</taxon>
        <taxon>Candidatus Limenecus</taxon>
    </lineage>
</organism>
<reference evidence="1" key="2">
    <citation type="journal article" date="2021" name="PeerJ">
        <title>Extensive microbial diversity within the chicken gut microbiome revealed by metagenomics and culture.</title>
        <authorList>
            <person name="Gilroy R."/>
            <person name="Ravi A."/>
            <person name="Getino M."/>
            <person name="Pursley I."/>
            <person name="Horton D.L."/>
            <person name="Alikhan N.F."/>
            <person name="Baker D."/>
            <person name="Gharbi K."/>
            <person name="Hall N."/>
            <person name="Watson M."/>
            <person name="Adriaenssens E.M."/>
            <person name="Foster-Nyarko E."/>
            <person name="Jarju S."/>
            <person name="Secka A."/>
            <person name="Antonio M."/>
            <person name="Oren A."/>
            <person name="Chaudhuri R.R."/>
            <person name="La Ragione R."/>
            <person name="Hildebrand F."/>
            <person name="Pallen M.J."/>
        </authorList>
    </citation>
    <scope>NUCLEOTIDE SEQUENCE</scope>
    <source>
        <strain evidence="1">CHK154-7741</strain>
    </source>
</reference>
<gene>
    <name evidence="1" type="ORF">IAD26_00140</name>
</gene>
<accession>A0A9D1MYI1</accession>